<evidence type="ECO:0000256" key="1">
    <source>
        <dbReference type="SAM" id="SignalP"/>
    </source>
</evidence>
<sequence length="148" mass="15318">MRPTILIAAFVLIGSSAMLIGSSAMASSFLTLDGTTRTSGDSIQAKVCVDCAPIKQEVAKKSYVVPELPVGTQTTVVRQINGEQKVVRTEAWLGGSPVVFISKASPEALAAAGVSPDGIDRSAMTAAIAAATPLAKPLDTSDFQLRLQ</sequence>
<dbReference type="InterPro" id="IPR049748">
    <property type="entry name" value="HPE1-like_N_CxxC"/>
</dbReference>
<evidence type="ECO:0000313" key="2">
    <source>
        <dbReference type="EMBL" id="WFR95974.1"/>
    </source>
</evidence>
<dbReference type="EMBL" id="CP117255">
    <property type="protein sequence ID" value="WFR95974.1"/>
    <property type="molecule type" value="Genomic_DNA"/>
</dbReference>
<dbReference type="NCBIfam" id="NF041110">
    <property type="entry name" value="HPE1_fam_CxxC"/>
    <property type="match status" value="1"/>
</dbReference>
<reference evidence="2 3" key="1">
    <citation type="journal article" date="2018" name="Sci. Rep.">
        <title>Rhizobium tumorigenes sp. nov., a novel plant tumorigenic bacterium isolated from cane gall tumors on thornless blackberry.</title>
        <authorList>
            <person name="Kuzmanovi N."/>
            <person name="Smalla K."/>
            <person name="Gronow S."/>
            <person name="PuBawska J."/>
        </authorList>
    </citation>
    <scope>NUCLEOTIDE SEQUENCE [LARGE SCALE GENOMIC DNA]</scope>
    <source>
        <strain evidence="2 3">1078</strain>
    </source>
</reference>
<dbReference type="AlphaFoldDB" id="A0AAF1K8I1"/>
<keyword evidence="1" id="KW-0732">Signal</keyword>
<feature type="signal peptide" evidence="1">
    <location>
        <begin position="1"/>
        <end position="26"/>
    </location>
</feature>
<gene>
    <name evidence="2" type="ORF">PR017_02140</name>
</gene>
<keyword evidence="3" id="KW-1185">Reference proteome</keyword>
<proteinExistence type="predicted"/>
<evidence type="ECO:0000313" key="3">
    <source>
        <dbReference type="Proteomes" id="UP000249499"/>
    </source>
</evidence>
<accession>A0AAF1K8I1</accession>
<organism evidence="2 3">
    <name type="scientific">Rhizobium tumorigenes</name>
    <dbReference type="NCBI Taxonomy" id="2041385"/>
    <lineage>
        <taxon>Bacteria</taxon>
        <taxon>Pseudomonadati</taxon>
        <taxon>Pseudomonadota</taxon>
        <taxon>Alphaproteobacteria</taxon>
        <taxon>Hyphomicrobiales</taxon>
        <taxon>Rhizobiaceae</taxon>
        <taxon>Rhizobium/Agrobacterium group</taxon>
        <taxon>Rhizobium</taxon>
    </lineage>
</organism>
<dbReference type="RefSeq" id="WP_240538889.1">
    <property type="nucleotide sequence ID" value="NZ_CP117255.1"/>
</dbReference>
<feature type="chain" id="PRO_5042243891" evidence="1">
    <location>
        <begin position="27"/>
        <end position="148"/>
    </location>
</feature>
<name>A0AAF1K8I1_9HYPH</name>
<reference evidence="3" key="2">
    <citation type="journal article" date="2023" name="MicrobiologyOpen">
        <title>Genomics of the tumorigenes clade of the family Rhizobiaceae and description of Rhizobium rhododendri sp. nov.</title>
        <authorList>
            <person name="Kuzmanovic N."/>
            <person name="diCenzo G.C."/>
            <person name="Bunk B."/>
            <person name="Sproeer C."/>
            <person name="Fruehling A."/>
            <person name="Neumann-Schaal M."/>
            <person name="Overmann J."/>
            <person name="Smalla K."/>
        </authorList>
    </citation>
    <scope>NUCLEOTIDE SEQUENCE [LARGE SCALE GENOMIC DNA]</scope>
    <source>
        <strain evidence="3">1078</strain>
    </source>
</reference>
<protein>
    <submittedName>
        <fullName evidence="2">Plant virulence effector HPE1-like domain-containing protein</fullName>
    </submittedName>
</protein>
<dbReference type="KEGG" id="rtu:PR017_02140"/>
<dbReference type="Proteomes" id="UP000249499">
    <property type="component" value="Chromosome"/>
</dbReference>